<dbReference type="PANTHER" id="PTHR23227">
    <property type="entry name" value="BUCENTAUR RELATED"/>
    <property type="match status" value="1"/>
</dbReference>
<proteinExistence type="predicted"/>
<dbReference type="AlphaFoldDB" id="A0A2J7QBK5"/>
<protein>
    <recommendedName>
        <fullName evidence="3">Endonuclease/exonuclease/phosphatase domain-containing protein</fullName>
    </recommendedName>
</protein>
<evidence type="ECO:0008006" key="3">
    <source>
        <dbReference type="Google" id="ProtNLM"/>
    </source>
</evidence>
<organism evidence="1 2">
    <name type="scientific">Cryptotermes secundus</name>
    <dbReference type="NCBI Taxonomy" id="105785"/>
    <lineage>
        <taxon>Eukaryota</taxon>
        <taxon>Metazoa</taxon>
        <taxon>Ecdysozoa</taxon>
        <taxon>Arthropoda</taxon>
        <taxon>Hexapoda</taxon>
        <taxon>Insecta</taxon>
        <taxon>Pterygota</taxon>
        <taxon>Neoptera</taxon>
        <taxon>Polyneoptera</taxon>
        <taxon>Dictyoptera</taxon>
        <taxon>Blattodea</taxon>
        <taxon>Blattoidea</taxon>
        <taxon>Termitoidae</taxon>
        <taxon>Kalotermitidae</taxon>
        <taxon>Cryptotermitinae</taxon>
        <taxon>Cryptotermes</taxon>
    </lineage>
</organism>
<name>A0A2J7QBK5_9NEOP</name>
<evidence type="ECO:0000313" key="2">
    <source>
        <dbReference type="Proteomes" id="UP000235965"/>
    </source>
</evidence>
<dbReference type="InterPro" id="IPR027124">
    <property type="entry name" value="Swc5/CFDP1/2"/>
</dbReference>
<evidence type="ECO:0000313" key="1">
    <source>
        <dbReference type="EMBL" id="PNF25970.1"/>
    </source>
</evidence>
<dbReference type="SUPFAM" id="SSF56219">
    <property type="entry name" value="DNase I-like"/>
    <property type="match status" value="1"/>
</dbReference>
<dbReference type="InterPro" id="IPR036691">
    <property type="entry name" value="Endo/exonu/phosph_ase_sf"/>
</dbReference>
<sequence>MDKRDHVVSYSCQKKSQMFGAGFTVNKKGKHLILDFQAKSHRTRRLRIKGKYFNYSLICAHAQTEDKSDEEKDSFYDELDEIYGECPKRDCKIITGDMNAKVGNEDVYRSVIGKHSLHNKSNDIWMRLINFASSRNMVVGSTMFNQIDHILIDVRHYSHLMDVRSYRGANTDSDHYLIISNIRRRISNARKIHGSQAKKLNCEKLVEQGVATRYTGLISECLARLSDREDVSEAWRDLRDVIINAGGAVLGRLERIKYKNWFDGE</sequence>
<dbReference type="STRING" id="105785.A0A2J7QBK5"/>
<dbReference type="PANTHER" id="PTHR23227:SF67">
    <property type="entry name" value="CRANIOFACIAL DEVELOPMENT PROTEIN 2-LIKE"/>
    <property type="match status" value="1"/>
</dbReference>
<comment type="caution">
    <text evidence="1">The sequence shown here is derived from an EMBL/GenBank/DDBJ whole genome shotgun (WGS) entry which is preliminary data.</text>
</comment>
<dbReference type="Gene3D" id="3.60.10.10">
    <property type="entry name" value="Endonuclease/exonuclease/phosphatase"/>
    <property type="match status" value="1"/>
</dbReference>
<accession>A0A2J7QBK5</accession>
<dbReference type="InParanoid" id="A0A2J7QBK5"/>
<keyword evidence="2" id="KW-1185">Reference proteome</keyword>
<dbReference type="OrthoDB" id="6621896at2759"/>
<dbReference type="Proteomes" id="UP000235965">
    <property type="component" value="Unassembled WGS sequence"/>
</dbReference>
<dbReference type="EMBL" id="NEVH01016296">
    <property type="protein sequence ID" value="PNF25970.1"/>
    <property type="molecule type" value="Genomic_DNA"/>
</dbReference>
<gene>
    <name evidence="1" type="ORF">B7P43_G06361</name>
</gene>
<reference evidence="1 2" key="1">
    <citation type="submission" date="2017-12" db="EMBL/GenBank/DDBJ databases">
        <title>Hemimetabolous genomes reveal molecular basis of termite eusociality.</title>
        <authorList>
            <person name="Harrison M.C."/>
            <person name="Jongepier E."/>
            <person name="Robertson H.M."/>
            <person name="Arning N."/>
            <person name="Bitard-Feildel T."/>
            <person name="Chao H."/>
            <person name="Childers C.P."/>
            <person name="Dinh H."/>
            <person name="Doddapaneni H."/>
            <person name="Dugan S."/>
            <person name="Gowin J."/>
            <person name="Greiner C."/>
            <person name="Han Y."/>
            <person name="Hu H."/>
            <person name="Hughes D.S.T."/>
            <person name="Huylmans A.-K."/>
            <person name="Kemena C."/>
            <person name="Kremer L.P.M."/>
            <person name="Lee S.L."/>
            <person name="Lopez-Ezquerra A."/>
            <person name="Mallet L."/>
            <person name="Monroy-Kuhn J.M."/>
            <person name="Moser A."/>
            <person name="Murali S.C."/>
            <person name="Muzny D.M."/>
            <person name="Otani S."/>
            <person name="Piulachs M.-D."/>
            <person name="Poelchau M."/>
            <person name="Qu J."/>
            <person name="Schaub F."/>
            <person name="Wada-Katsumata A."/>
            <person name="Worley K.C."/>
            <person name="Xie Q."/>
            <person name="Ylla G."/>
            <person name="Poulsen M."/>
            <person name="Gibbs R.A."/>
            <person name="Schal C."/>
            <person name="Richards S."/>
            <person name="Belles X."/>
            <person name="Korb J."/>
            <person name="Bornberg-Bauer E."/>
        </authorList>
    </citation>
    <scope>NUCLEOTIDE SEQUENCE [LARGE SCALE GENOMIC DNA]</scope>
    <source>
        <tissue evidence="1">Whole body</tissue>
    </source>
</reference>